<organism evidence="8">
    <name type="scientific">Entomoneis paludosa</name>
    <dbReference type="NCBI Taxonomy" id="265537"/>
    <lineage>
        <taxon>Eukaryota</taxon>
        <taxon>Sar</taxon>
        <taxon>Stramenopiles</taxon>
        <taxon>Ochrophyta</taxon>
        <taxon>Bacillariophyta</taxon>
        <taxon>Bacillariophyceae</taxon>
        <taxon>Bacillariophycidae</taxon>
        <taxon>Entomoneidaceae</taxon>
        <taxon>Entomoneis</taxon>
    </lineage>
</organism>
<feature type="transmembrane region" description="Helical" evidence="6">
    <location>
        <begin position="113"/>
        <end position="133"/>
    </location>
</feature>
<name>A0A7S3DXK2_9STRA</name>
<evidence type="ECO:0000256" key="5">
    <source>
        <dbReference type="ARBA" id="ARBA00023136"/>
    </source>
</evidence>
<evidence type="ECO:0000256" key="1">
    <source>
        <dbReference type="ARBA" id="ARBA00004651"/>
    </source>
</evidence>
<dbReference type="PANTHER" id="PTHR43124:SF3">
    <property type="entry name" value="CHLORAMPHENICOL EFFLUX PUMP RV0191"/>
    <property type="match status" value="1"/>
</dbReference>
<evidence type="ECO:0000256" key="6">
    <source>
        <dbReference type="SAM" id="Phobius"/>
    </source>
</evidence>
<evidence type="ECO:0000256" key="2">
    <source>
        <dbReference type="ARBA" id="ARBA00022475"/>
    </source>
</evidence>
<evidence type="ECO:0000259" key="7">
    <source>
        <dbReference type="PROSITE" id="PS50850"/>
    </source>
</evidence>
<dbReference type="Pfam" id="PF07690">
    <property type="entry name" value="MFS_1"/>
    <property type="match status" value="1"/>
</dbReference>
<feature type="transmembrane region" description="Helical" evidence="6">
    <location>
        <begin position="365"/>
        <end position="382"/>
    </location>
</feature>
<feature type="transmembrane region" description="Helical" evidence="6">
    <location>
        <begin position="166"/>
        <end position="187"/>
    </location>
</feature>
<feature type="transmembrane region" description="Helical" evidence="6">
    <location>
        <begin position="83"/>
        <end position="101"/>
    </location>
</feature>
<feature type="transmembrane region" description="Helical" evidence="6">
    <location>
        <begin position="304"/>
        <end position="323"/>
    </location>
</feature>
<evidence type="ECO:0000256" key="4">
    <source>
        <dbReference type="ARBA" id="ARBA00022989"/>
    </source>
</evidence>
<evidence type="ECO:0000313" key="8">
    <source>
        <dbReference type="EMBL" id="CAD9994543.1"/>
    </source>
</evidence>
<gene>
    <name evidence="8" type="ORF">APAL1065_LOCUS26930</name>
</gene>
<keyword evidence="4 6" id="KW-1133">Transmembrane helix</keyword>
<feature type="transmembrane region" description="Helical" evidence="6">
    <location>
        <begin position="388"/>
        <end position="410"/>
    </location>
</feature>
<dbReference type="PANTHER" id="PTHR43124">
    <property type="entry name" value="PURINE EFFLUX PUMP PBUE"/>
    <property type="match status" value="1"/>
</dbReference>
<feature type="transmembrane region" description="Helical" evidence="6">
    <location>
        <begin position="230"/>
        <end position="249"/>
    </location>
</feature>
<dbReference type="AlphaFoldDB" id="A0A7S3DXK2"/>
<dbReference type="Gene3D" id="1.20.1250.20">
    <property type="entry name" value="MFS general substrate transporter like domains"/>
    <property type="match status" value="1"/>
</dbReference>
<dbReference type="InterPro" id="IPR050189">
    <property type="entry name" value="MFS_Efflux_Transporters"/>
</dbReference>
<feature type="transmembrane region" description="Helical" evidence="6">
    <location>
        <begin position="199"/>
        <end position="218"/>
    </location>
</feature>
<keyword evidence="5 6" id="KW-0472">Membrane</keyword>
<keyword evidence="2" id="KW-1003">Cell membrane</keyword>
<dbReference type="InterPro" id="IPR011701">
    <property type="entry name" value="MFS"/>
</dbReference>
<feature type="domain" description="Major facilitator superfamily (MFS) profile" evidence="7">
    <location>
        <begin position="75"/>
        <end position="483"/>
    </location>
</feature>
<sequence>MRQDFCNLESKRIWESIAKDAQTIKAANGGSSLQPVISNNAAITTSADALTDIFVSKQEFIEVLRNKASSVDLKRTWPITSSMILIGASVGVITPAMPFVVEQMGLNASEYGLIVSAFGLARMLGNVPSAVAIEKWGRRPFMIHSLSLIALGVGGIGWASTFEELYLCRLMTGVGVSLLGGAATLMVTDISTPLNRASTMAPVMSGFTAGTALGPAMGGVMVDSIGLAPTFYLVGASYLGVAAVNRAVLSETQRRPMKFAWRKKPTEPVANADDTLSGAVQNAVGQWAPLLKQRSVQSIMVMNASYWLALAGAQMTIMPLILTDQAGLNLSATELGQVYMGMSLIQIVGNPVFAKFIDKIGKAPAIVTGCTLISLPMAAMPLCQDWMQLAGVCGLWACGSSMMSTAPLAYMSDKVAESERAQSIALLRTCGDMGFLVGASAIGALADWAGSLDHGMQTSAGLLLTATAWFGARQLIFVQPDTSRNPKGEKIDDNTKSP</sequence>
<reference evidence="8" key="1">
    <citation type="submission" date="2021-01" db="EMBL/GenBank/DDBJ databases">
        <authorList>
            <person name="Corre E."/>
            <person name="Pelletier E."/>
            <person name="Niang G."/>
            <person name="Scheremetjew M."/>
            <person name="Finn R."/>
            <person name="Kale V."/>
            <person name="Holt S."/>
            <person name="Cochrane G."/>
            <person name="Meng A."/>
            <person name="Brown T."/>
            <person name="Cohen L."/>
        </authorList>
    </citation>
    <scope>NUCLEOTIDE SEQUENCE</scope>
    <source>
        <strain evidence="8">CCMP125</strain>
    </source>
</reference>
<dbReference type="InterPro" id="IPR036259">
    <property type="entry name" value="MFS_trans_sf"/>
</dbReference>
<dbReference type="CDD" id="cd17325">
    <property type="entry name" value="MFS_MdtG_SLC18_like"/>
    <property type="match status" value="1"/>
</dbReference>
<dbReference type="InterPro" id="IPR005829">
    <property type="entry name" value="Sugar_transporter_CS"/>
</dbReference>
<dbReference type="GO" id="GO:0005886">
    <property type="term" value="C:plasma membrane"/>
    <property type="evidence" value="ECO:0007669"/>
    <property type="project" value="UniProtKB-SubCell"/>
</dbReference>
<protein>
    <recommendedName>
        <fullName evidence="7">Major facilitator superfamily (MFS) profile domain-containing protein</fullName>
    </recommendedName>
</protein>
<evidence type="ECO:0000256" key="3">
    <source>
        <dbReference type="ARBA" id="ARBA00022692"/>
    </source>
</evidence>
<feature type="transmembrane region" description="Helical" evidence="6">
    <location>
        <begin position="335"/>
        <end position="353"/>
    </location>
</feature>
<dbReference type="InterPro" id="IPR020846">
    <property type="entry name" value="MFS_dom"/>
</dbReference>
<accession>A0A7S3DXK2</accession>
<proteinExistence type="predicted"/>
<dbReference type="PROSITE" id="PS50850">
    <property type="entry name" value="MFS"/>
    <property type="match status" value="1"/>
</dbReference>
<dbReference type="SUPFAM" id="SSF103473">
    <property type="entry name" value="MFS general substrate transporter"/>
    <property type="match status" value="1"/>
</dbReference>
<dbReference type="GO" id="GO:0022857">
    <property type="term" value="F:transmembrane transporter activity"/>
    <property type="evidence" value="ECO:0007669"/>
    <property type="project" value="InterPro"/>
</dbReference>
<feature type="transmembrane region" description="Helical" evidence="6">
    <location>
        <begin position="140"/>
        <end position="160"/>
    </location>
</feature>
<keyword evidence="3 6" id="KW-0812">Transmembrane</keyword>
<dbReference type="EMBL" id="HBHT01040090">
    <property type="protein sequence ID" value="CAD9994543.1"/>
    <property type="molecule type" value="Transcribed_RNA"/>
</dbReference>
<dbReference type="PROSITE" id="PS00216">
    <property type="entry name" value="SUGAR_TRANSPORT_1"/>
    <property type="match status" value="1"/>
</dbReference>
<comment type="subcellular location">
    <subcellularLocation>
        <location evidence="1">Cell membrane</location>
        <topology evidence="1">Multi-pass membrane protein</topology>
    </subcellularLocation>
</comment>